<comment type="caution">
    <text evidence="11">The sequence shown here is derived from an EMBL/GenBank/DDBJ whole genome shotgun (WGS) entry which is preliminary data.</text>
</comment>
<dbReference type="Gene3D" id="3.40.190.10">
    <property type="entry name" value="Periplasmic binding protein-like II"/>
    <property type="match status" value="2"/>
</dbReference>
<comment type="function">
    <text evidence="8">Murein-degrading enzyme that degrades murein glycan strands and insoluble, high-molecular weight murein sacculi, with the concomitant formation of a 1,6-anhydromuramoyl product. Lytic transglycosylases (LTs) play an integral role in the metabolism of the peptidoglycan (PG) sacculus. Their lytic action creates space within the PG sacculus to allow for its expansion as well as for the insertion of various structures such as secretion systems and flagella.</text>
</comment>
<evidence type="ECO:0000256" key="1">
    <source>
        <dbReference type="ARBA" id="ARBA00007734"/>
    </source>
</evidence>
<keyword evidence="4 8" id="KW-0472">Membrane</keyword>
<dbReference type="EC" id="4.2.2.n1" evidence="8"/>
<evidence type="ECO:0000256" key="3">
    <source>
        <dbReference type="ARBA" id="ARBA00022729"/>
    </source>
</evidence>
<keyword evidence="7 8" id="KW-0961">Cell wall biogenesis/degradation</keyword>
<comment type="domain">
    <text evidence="8">The N-terminal domain does not have lytic activity and probably modulates enzymatic activity. The C-terminal domain is the catalytic active domain.</text>
</comment>
<dbReference type="NCBIfam" id="NF008112">
    <property type="entry name" value="PRK10859.1"/>
    <property type="match status" value="1"/>
</dbReference>
<keyword evidence="12" id="KW-1185">Reference proteome</keyword>
<reference evidence="11 12" key="1">
    <citation type="submission" date="2019-05" db="EMBL/GenBank/DDBJ databases">
        <title>Colwellia ponticola sp. nov., isolated from seawater.</title>
        <authorList>
            <person name="Yoon J.-H."/>
        </authorList>
    </citation>
    <scope>NUCLEOTIDE SEQUENCE [LARGE SCALE GENOMIC DNA]</scope>
    <source>
        <strain evidence="11 12">OISW-25</strain>
    </source>
</reference>
<dbReference type="AlphaFoldDB" id="A0A8H2JMJ7"/>
<dbReference type="SMART" id="SM00062">
    <property type="entry name" value="PBPb"/>
    <property type="match status" value="1"/>
</dbReference>
<dbReference type="Gene3D" id="1.10.530.10">
    <property type="match status" value="1"/>
</dbReference>
<dbReference type="PANTHER" id="PTHR35936">
    <property type="entry name" value="MEMBRANE-BOUND LYTIC MUREIN TRANSGLYCOSYLASE F"/>
    <property type="match status" value="1"/>
</dbReference>
<comment type="subcellular location">
    <subcellularLocation>
        <location evidence="8">Cell outer membrane</location>
        <topology evidence="8">Peripheral membrane protein</topology>
    </subcellularLocation>
    <text evidence="8">Attached to the inner leaflet of the outer membrane.</text>
</comment>
<dbReference type="OrthoDB" id="9815002at2"/>
<evidence type="ECO:0000313" key="12">
    <source>
        <dbReference type="Proteomes" id="UP000307702"/>
    </source>
</evidence>
<dbReference type="InterPro" id="IPR023703">
    <property type="entry name" value="MltF"/>
</dbReference>
<dbReference type="FunFam" id="1.10.530.10:FF:000003">
    <property type="entry name" value="Membrane-bound lytic murein transglycosylase F"/>
    <property type="match status" value="1"/>
</dbReference>
<evidence type="ECO:0000256" key="5">
    <source>
        <dbReference type="ARBA" id="ARBA00023237"/>
    </source>
</evidence>
<evidence type="ECO:0000259" key="10">
    <source>
        <dbReference type="SMART" id="SM00062"/>
    </source>
</evidence>
<evidence type="ECO:0000256" key="2">
    <source>
        <dbReference type="ARBA" id="ARBA00010333"/>
    </source>
</evidence>
<evidence type="ECO:0000256" key="8">
    <source>
        <dbReference type="HAMAP-Rule" id="MF_02016"/>
    </source>
</evidence>
<dbReference type="Proteomes" id="UP000307702">
    <property type="component" value="Unassembled WGS sequence"/>
</dbReference>
<keyword evidence="9" id="KW-0175">Coiled coil</keyword>
<comment type="similarity">
    <text evidence="1">Belongs to the transglycosylase Slt family.</text>
</comment>
<keyword evidence="5 8" id="KW-0998">Cell outer membrane</keyword>
<evidence type="ECO:0000256" key="6">
    <source>
        <dbReference type="ARBA" id="ARBA00023239"/>
    </source>
</evidence>
<dbReference type="GO" id="GO:0009253">
    <property type="term" value="P:peptidoglycan catabolic process"/>
    <property type="evidence" value="ECO:0007669"/>
    <property type="project" value="TreeGrafter"/>
</dbReference>
<evidence type="ECO:0000256" key="9">
    <source>
        <dbReference type="SAM" id="Coils"/>
    </source>
</evidence>
<dbReference type="InterPro" id="IPR000189">
    <property type="entry name" value="Transglyc_AS"/>
</dbReference>
<organism evidence="11 12">
    <name type="scientific">Colwellia ponticola</name>
    <dbReference type="NCBI Taxonomy" id="2304625"/>
    <lineage>
        <taxon>Bacteria</taxon>
        <taxon>Pseudomonadati</taxon>
        <taxon>Pseudomonadota</taxon>
        <taxon>Gammaproteobacteria</taxon>
        <taxon>Alteromonadales</taxon>
        <taxon>Colwelliaceae</taxon>
        <taxon>Colwellia</taxon>
    </lineage>
</organism>
<comment type="similarity">
    <text evidence="2">Belongs to the bacterial solute-binding protein 3 family.</text>
</comment>
<keyword evidence="3 8" id="KW-0732">Signal</keyword>
<dbReference type="SUPFAM" id="SSF53955">
    <property type="entry name" value="Lysozyme-like"/>
    <property type="match status" value="1"/>
</dbReference>
<dbReference type="GO" id="GO:0008933">
    <property type="term" value="F:peptidoglycan lytic transglycosylase activity"/>
    <property type="evidence" value="ECO:0007669"/>
    <property type="project" value="UniProtKB-UniRule"/>
</dbReference>
<dbReference type="CDD" id="cd13403">
    <property type="entry name" value="MLTF-like"/>
    <property type="match status" value="1"/>
</dbReference>
<feature type="region of interest" description="LT domain" evidence="8">
    <location>
        <begin position="301"/>
        <end position="558"/>
    </location>
</feature>
<protein>
    <recommendedName>
        <fullName evidence="8">Membrane-bound lytic murein transglycosylase F</fullName>
        <ecNumber evidence="8">4.2.2.n1</ecNumber>
    </recommendedName>
    <alternativeName>
        <fullName evidence="8">Murein lyase F</fullName>
    </alternativeName>
</protein>
<dbReference type="CDD" id="cd01009">
    <property type="entry name" value="PBP2_YfhD_N"/>
    <property type="match status" value="1"/>
</dbReference>
<dbReference type="InterPro" id="IPR023346">
    <property type="entry name" value="Lysozyme-like_dom_sf"/>
</dbReference>
<dbReference type="Pfam" id="PF00497">
    <property type="entry name" value="SBP_bac_3"/>
    <property type="match status" value="1"/>
</dbReference>
<feature type="domain" description="Solute-binding protein family 3/N-terminal" evidence="10">
    <location>
        <begin position="77"/>
        <end position="300"/>
    </location>
</feature>
<proteinExistence type="inferred from homology"/>
<dbReference type="GO" id="GO:0016998">
    <property type="term" value="P:cell wall macromolecule catabolic process"/>
    <property type="evidence" value="ECO:0007669"/>
    <property type="project" value="UniProtKB-UniRule"/>
</dbReference>
<evidence type="ECO:0000256" key="7">
    <source>
        <dbReference type="ARBA" id="ARBA00023316"/>
    </source>
</evidence>
<dbReference type="InterPro" id="IPR001638">
    <property type="entry name" value="Solute-binding_3/MltF_N"/>
</dbReference>
<comment type="caution">
    <text evidence="8">Lacks conserved residue(s) required for the propagation of feature annotation.</text>
</comment>
<evidence type="ECO:0000313" key="11">
    <source>
        <dbReference type="EMBL" id="TMM46837.1"/>
    </source>
</evidence>
<dbReference type="Pfam" id="PF01464">
    <property type="entry name" value="SLT"/>
    <property type="match status" value="1"/>
</dbReference>
<keyword evidence="6 8" id="KW-0456">Lyase</keyword>
<comment type="similarity">
    <text evidence="8">In the C-terminal section; belongs to the transglycosylase Slt family.</text>
</comment>
<dbReference type="PROSITE" id="PS00922">
    <property type="entry name" value="TRANSGLYCOSYLASE"/>
    <property type="match status" value="1"/>
</dbReference>
<comment type="catalytic activity">
    <reaction evidence="8">
        <text>Exolytic cleavage of the (1-&gt;4)-beta-glycosidic linkage between N-acetylmuramic acid (MurNAc) and N-acetylglucosamine (GlcNAc) residues in peptidoglycan, from either the reducing or the non-reducing ends of the peptidoglycan chains, with concomitant formation of a 1,6-anhydrobond in the MurNAc residue.</text>
        <dbReference type="EC" id="4.2.2.n1"/>
    </reaction>
</comment>
<dbReference type="PANTHER" id="PTHR35936:SF32">
    <property type="entry name" value="MEMBRANE-BOUND LYTIC MUREIN TRANSGLYCOSYLASE F"/>
    <property type="match status" value="1"/>
</dbReference>
<feature type="coiled-coil region" evidence="9">
    <location>
        <begin position="487"/>
        <end position="518"/>
    </location>
</feature>
<gene>
    <name evidence="8 11" type="primary">mltF</name>
    <name evidence="11" type="ORF">FCS21_03400</name>
</gene>
<feature type="active site" evidence="8">
    <location>
        <position position="345"/>
    </location>
</feature>
<sequence length="558" mass="63765">MIKNLSFSINTLINTPMNAIRNTFTSAEKKPLPTQQAIKFVIKSIQLFSLIIAIGLLSGCDKKNEPASLSRILDRGYINVGTIFGPTNYYSTANGFAGFEYELAKKYADSINVELRIIPSYSFNELFIKLNTGEVDLLAAGLSVTDKRIQRFRFAPSYQTISQKLVFKQGNVRPRKLADLTGRLMVTSGSNYVENLEKLKQTHSELTWQETTEFDNEELLRKVLNDEIDYTIIDSNNLAINRRYYPEISIGFSIATPKPLAWMVSENSHDDILASLVEFFGTVHHDGTLLALDDKYYGHIEQFNYVETRTFIKAVANTLPKYQPLFEKHAQDIDWRLLAAISYQESHWNPKARSYTGVRGMMMLTLSTAKYMGIKSRLDTEQSIRGGAKYFKRMMTIMPDRIKHPDRVWFALAAYNIGFGHLNDARIITQRQGGDPDRWVEVKTRLPLLQQKKYYKNTKFGYARGEEPVRYVDNIRRYYDTLKWLDNKAQEEALALAEQEAEALLINEKQANEALINQALNDNALTDDLLSNEAMINESLVEDAVEAVLQEEVGESQK</sequence>
<dbReference type="GO" id="GO:0009279">
    <property type="term" value="C:cell outer membrane"/>
    <property type="evidence" value="ECO:0007669"/>
    <property type="project" value="UniProtKB-SubCell"/>
</dbReference>
<dbReference type="SUPFAM" id="SSF53850">
    <property type="entry name" value="Periplasmic binding protein-like II"/>
    <property type="match status" value="1"/>
</dbReference>
<dbReference type="RefSeq" id="WP_138620598.1">
    <property type="nucleotide sequence ID" value="NZ_SZVP01000002.1"/>
</dbReference>
<name>A0A8H2JMJ7_9GAMM</name>
<dbReference type="InterPro" id="IPR008258">
    <property type="entry name" value="Transglycosylase_SLT_dom_1"/>
</dbReference>
<dbReference type="EMBL" id="SZVP01000002">
    <property type="protein sequence ID" value="TMM46837.1"/>
    <property type="molecule type" value="Genomic_DNA"/>
</dbReference>
<comment type="similarity">
    <text evidence="8">In the N-terminal section; belongs to the bacterial solute-binding protein 3 family.</text>
</comment>
<evidence type="ECO:0000256" key="4">
    <source>
        <dbReference type="ARBA" id="ARBA00023136"/>
    </source>
</evidence>
<dbReference type="GO" id="GO:0071555">
    <property type="term" value="P:cell wall organization"/>
    <property type="evidence" value="ECO:0007669"/>
    <property type="project" value="UniProtKB-KW"/>
</dbReference>
<accession>A0A8H2JMJ7</accession>
<dbReference type="HAMAP" id="MF_02016">
    <property type="entry name" value="MltF"/>
    <property type="match status" value="1"/>
</dbReference>